<accession>A0AAU9IIE2</accession>
<feature type="compositionally biased region" description="Low complexity" evidence="2">
    <location>
        <begin position="2157"/>
        <end position="2172"/>
    </location>
</feature>
<evidence type="ECO:0000313" key="5">
    <source>
        <dbReference type="EMBL" id="CAG9313576.1"/>
    </source>
</evidence>
<feature type="transmembrane region" description="Helical" evidence="3">
    <location>
        <begin position="500"/>
        <end position="527"/>
    </location>
</feature>
<dbReference type="SMART" id="SM00054">
    <property type="entry name" value="EFh"/>
    <property type="match status" value="2"/>
</dbReference>
<feature type="domain" description="EF-hand" evidence="4">
    <location>
        <begin position="2996"/>
        <end position="3031"/>
    </location>
</feature>
<protein>
    <recommendedName>
        <fullName evidence="4">EF-hand domain-containing protein</fullName>
    </recommendedName>
</protein>
<sequence>MVELLNRKALAKVSPNSEVPVLESQEEGDTMDGVPLMDPQNQWAGQLSQKAIATGLNNYRQQWIRRTFRLMCLSTWLFIIGLAFYLYVYLTYLNKTVLLSGDSLTVYVRDCKVTIEYSSGFADNTIQAHIKAYNSNDTVTHTHDTIQVLNPFTDVEACQVHVKGNMASSAMLFVCQHNCWIEQKGDNLAMQSLQVASIADDSGFIEQGRLKLKSISADKILVEFVGTVTIRELETTEGGAFNVTYGDLWVQTKNDASVAFATYESGAYCFASTAVGTSVAAVCDWSTLYVTNTTSFSVENCVGKYNLCKNSGCYPSIEYSAIVTDGGVYFNLVGEDGYLIDTPQSVNGGQTLQVNIRSQITIDEIVNSTFGLDVNKDKIIIMDQPGIFEDHGRWMFTTNIAYAQLTAWWLSLISFNLLVPETKNFNIRIVPNICPMQDKTWHDTQVGLTWDAINTQYGNQENAETIWMEKSDSKDTWYKYKKGTDLQYKKSTIKILDNPFLFSALMISLFLGFSAGLAAMVGIYFCLRSFSVKFWKKLEHQRRYNRCKKTVEEMKNENMTVMEENDNENDDENDENDDNEEEQEEGEEESDEPTPGEGLLPPPYAVPDLVIAQSRNSSLNSLESFLKNAVDMVLPNAEVPMQVIRLTEIKEKYEAFCFLNGYQEMSIKEHKSLFLSKDMEFLTINDTTTEVFRKIRFKNKKEIVDQGRVTQMPDENSLAFFVRCRTVVTPFNKDMIYMKDFQLEYEKFCRAEKVAAPVPITKRGMESMGSIFERLQITALKLNGRFRINWAKIDDLLENPMDVPLTPGWCCSDFCSVTLHVFFAAWIILPLALPPLLITAKHAMFSARDIDYILTYTDLNYAWWEIIHKLRYMPAYFAVLLILACLLEFLALFELVTYYLYQIFPFKSENVLRNMHGVRWISQTLYYVVFLFLIGWICFLFIVAICWFILGAVLNPDLYLSYCSGAATLVSFCMGQLASLNFLRTEIFKRVKEGVWDRLRGMLMLTLGAVTVGLAASSASSRVISRENKTLQVFAKTSLGDVAENLEIDHKLAAALAHGDDEAIPILAQKFGANPLIIAAILAVVFKDNEKLMRVVEDLAQVPAINIPPDLAKMIVNISLKQKDANIRSTVKMATIQFVKMKKEMGADPTMYSIDPRAIEALVAMSRGFVDRFITTISNSDTHISIIKILFLIKGLIEQKMFEATDNLTNLLIEYCDVPEDVAKSVASLCDETYSAKFQNDFSGWNSMIDTLCDKLGIQDGLLMQLIVHITRNNMGAMLRIMNNLTEVLNGKHKWNLDSGIISSLLLLVNGSLMDLDKFAAKYELSNDLVNSLSPLFSEKRFTEIQTIIPEEMLPERRASVGEEEIIARQSESNRPIPENIPPFIKALAENLQPTGESMEWMAKFFKLTGDQLLGLYSILRGANKSQKSALKAITQEVLRRMRVDEEFTNYMTAATIWATSYDADSIREAQATLKMGFRDLTYVAKRMLDPKELPIGIFTKIGIRRDDPVVKRRRALSWKSDPDLCKDWCRATAMKIAEAKGIKRKRKNSTRSQLMLAFQYPQVYMKQIFEKKIQCDDESQRKYKTLITTSFLKQMQGNRRKDQIINLARLFEMDSETMEIWVEMVLEDNLEIKIDYMKKWIQKIGLDCADNAEKFLLDYANQNQLYFESTLGFGKLAKELGFPFNFTCSLSNGIIDTLESYPEYFNQFIKDFCGEMGIENKNIQDSIVCYVNQESSGLEPFGKALGFKPNSISMLVSLFGSMQNGLLTPIMIVEKFGELLESIGVNDTIYNGGKAVLAICLKLRQQFKIRNFKGLSNKASASEIIEELAGIPKVILDGMMSAADTSDRLQADSLIEMSRSHVPGFRLEESHCRGIISMAYGQVANVEDICQAINFDADIAEVLVTISENNDLSHTLLKASSHFQKFMLKLGLDHEKMAALIALTCEDLEHCDEIAEDLDEGRSIKSEFLRCLIAIYMFFDLENEWDEDYKPMSKIKKLKKFLPWLCKAIGVANSQGALLMLRLAQGDASAIVGIQSKMGWNGTDLSYYASLACLVSPLPFKSEYNSKGKYDWMSFKHLETITGNLSDLLKLNEKMLTILIQAARSESSALNWIRKKLNFPTIRDVQRFISSLIYSEEPSDSDEYSSDEENTSMADSSSQGSSSNYSSNASNLPDDASVDSLKGNLVERVDPQVRILQLSQLVTALNSRQNPKEKSFTQETVKLLLSLSSGSLENIHLLEEILNSVYENEPPISFVSAREIMAVSTGNITEIAGLTSRYEDLYMPSKDAEEEDKKGSADSMMNMFNLLPSSVELQFLVRLARGDHNCWEMKTDTDAYIGQRVHNDPRLLQAFTALISENHYGVIETIDTLAEFTELDRDMLLSLVLISENAIELLPAGITPLTQRLEVDSLVAGAFIPSCYKTTEMLEQAFQSCCEKMSTPPVNAALVAAVYKGAKGDIGAWVQLGMFYMNLYKNTDRENLDQVLILRAFESILTDKYQTEIKDSMFVSNIIEEPEILLSPGKFGPPILEDEDGIELVPLASPTPESINRSKDALVRCIGFHRFRRSSIVKRMLENEFRSSSGQIMVDLIVGIADNDLEMAPIVMRMLHEDPSRHELVKAFLSLYNDSTEVLNATELIEDYISKNPTQLPPGSIQTIIGARKGFSAVAGKGIEKAAKNPVLLWNENYTTGISKVIVSTVQAKLNDNWDRYADIITEFAKKITGIDDITHENKTFQMIIQMLMGKIKAFIKLGAQEFDLKNKDLKELFILCVPKNPWSQAGFPCTTTNLKKLIPKMPEEVIECWLKLIGREVEDLDYGRKGMGEVLYPFIKFILESLPKEARFKKKKGASDEQLPEIKIFDAFFLACTDPYKYTKPIADAMPDLGRALMNEIKDDIITLLTGLVSLFQSDRNQVIRHRAITDLSNAFMIDYNIVKGFVSLAKSDWEGLSDMAGRFCEFDPHKVAQLVMLVKRLKLIGDEEYNEKDQNEYARLKEKLDEGGDIDNIFHMLDKDGSGELDFQEFTQVMKFFDLEMTNQRLLQIFSKFDADGSGNMSLQEFEAAFDYLKSEVSRGAMEGLGLAKKKLALIFLGSLMILLLVFAFLFLGIIGFITVSRFGSAVNSMLPMSSGVVISKLRGSGGNLQTKIDEIGGKITNSLNIMTVEENNG</sequence>
<dbReference type="CDD" id="cd00051">
    <property type="entry name" value="EFh"/>
    <property type="match status" value="1"/>
</dbReference>
<feature type="region of interest" description="Disordered" evidence="2">
    <location>
        <begin position="556"/>
        <end position="602"/>
    </location>
</feature>
<name>A0AAU9IIE2_9CILI</name>
<reference evidence="5" key="1">
    <citation type="submission" date="2021-09" db="EMBL/GenBank/DDBJ databases">
        <authorList>
            <consortium name="AG Swart"/>
            <person name="Singh M."/>
            <person name="Singh A."/>
            <person name="Seah K."/>
            <person name="Emmerich C."/>
        </authorList>
    </citation>
    <scope>NUCLEOTIDE SEQUENCE</scope>
    <source>
        <strain evidence="5">ATCC30299</strain>
    </source>
</reference>
<dbReference type="Proteomes" id="UP001162131">
    <property type="component" value="Unassembled WGS sequence"/>
</dbReference>
<comment type="caution">
    <text evidence="5">The sequence shown here is derived from an EMBL/GenBank/DDBJ whole genome shotgun (WGS) entry which is preliminary data.</text>
</comment>
<evidence type="ECO:0000259" key="4">
    <source>
        <dbReference type="PROSITE" id="PS50222"/>
    </source>
</evidence>
<keyword evidence="3" id="KW-1133">Transmembrane helix</keyword>
<evidence type="ECO:0000256" key="1">
    <source>
        <dbReference type="ARBA" id="ARBA00022837"/>
    </source>
</evidence>
<feature type="transmembrane region" description="Helical" evidence="3">
    <location>
        <begin position="959"/>
        <end position="980"/>
    </location>
</feature>
<keyword evidence="1" id="KW-0106">Calcium</keyword>
<gene>
    <name evidence="5" type="ORF">BSTOLATCC_MIC9390</name>
</gene>
<proteinExistence type="predicted"/>
<feature type="transmembrane region" description="Helical" evidence="3">
    <location>
        <begin position="70"/>
        <end position="90"/>
    </location>
</feature>
<feature type="compositionally biased region" description="Acidic residues" evidence="2">
    <location>
        <begin position="2138"/>
        <end position="2151"/>
    </location>
</feature>
<feature type="transmembrane region" description="Helical" evidence="3">
    <location>
        <begin position="875"/>
        <end position="904"/>
    </location>
</feature>
<dbReference type="GO" id="GO:0005509">
    <property type="term" value="F:calcium ion binding"/>
    <property type="evidence" value="ECO:0007669"/>
    <property type="project" value="InterPro"/>
</dbReference>
<dbReference type="Gene3D" id="1.10.238.10">
    <property type="entry name" value="EF-hand"/>
    <property type="match status" value="1"/>
</dbReference>
<dbReference type="InterPro" id="IPR002048">
    <property type="entry name" value="EF_hand_dom"/>
</dbReference>
<evidence type="ECO:0000256" key="2">
    <source>
        <dbReference type="SAM" id="MobiDB-lite"/>
    </source>
</evidence>
<evidence type="ECO:0000256" key="3">
    <source>
        <dbReference type="SAM" id="Phobius"/>
    </source>
</evidence>
<dbReference type="PROSITE" id="PS50222">
    <property type="entry name" value="EF_HAND_2"/>
    <property type="match status" value="2"/>
</dbReference>
<feature type="transmembrane region" description="Helical" evidence="3">
    <location>
        <begin position="817"/>
        <end position="838"/>
    </location>
</feature>
<dbReference type="InterPro" id="IPR018247">
    <property type="entry name" value="EF_Hand_1_Ca_BS"/>
</dbReference>
<dbReference type="Pfam" id="PF13499">
    <property type="entry name" value="EF-hand_7"/>
    <property type="match status" value="1"/>
</dbReference>
<dbReference type="PROSITE" id="PS00018">
    <property type="entry name" value="EF_HAND_1"/>
    <property type="match status" value="2"/>
</dbReference>
<keyword evidence="3" id="KW-0812">Transmembrane</keyword>
<dbReference type="SUPFAM" id="SSF47473">
    <property type="entry name" value="EF-hand"/>
    <property type="match status" value="1"/>
</dbReference>
<keyword evidence="3" id="KW-0472">Membrane</keyword>
<evidence type="ECO:0000313" key="6">
    <source>
        <dbReference type="Proteomes" id="UP001162131"/>
    </source>
</evidence>
<feature type="transmembrane region" description="Helical" evidence="3">
    <location>
        <begin position="3083"/>
        <end position="3111"/>
    </location>
</feature>
<dbReference type="InterPro" id="IPR011992">
    <property type="entry name" value="EF-hand-dom_pair"/>
</dbReference>
<feature type="domain" description="EF-hand" evidence="4">
    <location>
        <begin position="3032"/>
        <end position="3067"/>
    </location>
</feature>
<dbReference type="EMBL" id="CAJZBQ010000011">
    <property type="protein sequence ID" value="CAG9313576.1"/>
    <property type="molecule type" value="Genomic_DNA"/>
</dbReference>
<keyword evidence="6" id="KW-1185">Reference proteome</keyword>
<organism evidence="5 6">
    <name type="scientific">Blepharisma stoltei</name>
    <dbReference type="NCBI Taxonomy" id="1481888"/>
    <lineage>
        <taxon>Eukaryota</taxon>
        <taxon>Sar</taxon>
        <taxon>Alveolata</taxon>
        <taxon>Ciliophora</taxon>
        <taxon>Postciliodesmatophora</taxon>
        <taxon>Heterotrichea</taxon>
        <taxon>Heterotrichida</taxon>
        <taxon>Blepharismidae</taxon>
        <taxon>Blepharisma</taxon>
    </lineage>
</organism>
<feature type="compositionally biased region" description="Acidic residues" evidence="2">
    <location>
        <begin position="563"/>
        <end position="594"/>
    </location>
</feature>
<feature type="region of interest" description="Disordered" evidence="2">
    <location>
        <begin position="2138"/>
        <end position="2174"/>
    </location>
</feature>
<feature type="transmembrane region" description="Helical" evidence="3">
    <location>
        <begin position="925"/>
        <end position="953"/>
    </location>
</feature>